<dbReference type="Pfam" id="PF02517">
    <property type="entry name" value="Rce1-like"/>
    <property type="match status" value="1"/>
</dbReference>
<feature type="transmembrane region" description="Helical" evidence="1">
    <location>
        <begin position="146"/>
        <end position="171"/>
    </location>
</feature>
<organism evidence="3 4">
    <name type="scientific">Levilinea saccharolytica</name>
    <dbReference type="NCBI Taxonomy" id="229921"/>
    <lineage>
        <taxon>Bacteria</taxon>
        <taxon>Bacillati</taxon>
        <taxon>Chloroflexota</taxon>
        <taxon>Anaerolineae</taxon>
        <taxon>Anaerolineales</taxon>
        <taxon>Anaerolineaceae</taxon>
        <taxon>Levilinea</taxon>
    </lineage>
</organism>
<gene>
    <name evidence="3" type="ORF">ADN01_17925</name>
</gene>
<keyword evidence="1" id="KW-0472">Membrane</keyword>
<protein>
    <recommendedName>
        <fullName evidence="2">CAAX prenyl protease 2/Lysostaphin resistance protein A-like domain-containing protein</fullName>
    </recommendedName>
</protein>
<dbReference type="OrthoDB" id="145968at2"/>
<evidence type="ECO:0000313" key="3">
    <source>
        <dbReference type="EMBL" id="KPL75705.1"/>
    </source>
</evidence>
<reference evidence="3 4" key="1">
    <citation type="submission" date="2015-07" db="EMBL/GenBank/DDBJ databases">
        <title>Genome sequence of Levilinea saccharolytica DSM 16555.</title>
        <authorList>
            <person name="Hemp J."/>
            <person name="Ward L.M."/>
            <person name="Pace L.A."/>
            <person name="Fischer W.W."/>
        </authorList>
    </citation>
    <scope>NUCLEOTIDE SEQUENCE [LARGE SCALE GENOMIC DNA]</scope>
    <source>
        <strain evidence="3 4">KIBI-1</strain>
    </source>
</reference>
<keyword evidence="1" id="KW-0812">Transmembrane</keyword>
<feature type="transmembrane region" description="Helical" evidence="1">
    <location>
        <begin position="206"/>
        <end position="227"/>
    </location>
</feature>
<accession>A0A0P6Y223</accession>
<comment type="caution">
    <text evidence="3">The sequence shown here is derived from an EMBL/GenBank/DDBJ whole genome shotgun (WGS) entry which is preliminary data.</text>
</comment>
<dbReference type="GO" id="GO:0004175">
    <property type="term" value="F:endopeptidase activity"/>
    <property type="evidence" value="ECO:0007669"/>
    <property type="project" value="UniProtKB-ARBA"/>
</dbReference>
<dbReference type="InterPro" id="IPR003675">
    <property type="entry name" value="Rce1/LyrA-like_dom"/>
</dbReference>
<feature type="transmembrane region" description="Helical" evidence="1">
    <location>
        <begin position="27"/>
        <end position="54"/>
    </location>
</feature>
<dbReference type="EMBL" id="LGCM01000065">
    <property type="protein sequence ID" value="KPL75705.1"/>
    <property type="molecule type" value="Genomic_DNA"/>
</dbReference>
<dbReference type="STRING" id="229921.ADN01_17925"/>
<dbReference type="Proteomes" id="UP000050501">
    <property type="component" value="Unassembled WGS sequence"/>
</dbReference>
<feature type="domain" description="CAAX prenyl protease 2/Lysostaphin resistance protein A-like" evidence="2">
    <location>
        <begin position="119"/>
        <end position="214"/>
    </location>
</feature>
<feature type="transmembrane region" description="Helical" evidence="1">
    <location>
        <begin position="74"/>
        <end position="97"/>
    </location>
</feature>
<evidence type="ECO:0000259" key="2">
    <source>
        <dbReference type="Pfam" id="PF02517"/>
    </source>
</evidence>
<sequence>MLRKFGRQGVWIMNRETLWKIITLVELAAAAVVIVLDLLIPTLVILGMMAASLLLRREPIRVLGFKRPPSWPRLIGLSFAGAVGLQLLDVGVTLPILNRLTGTTIDYSGFAHLQGNLGQLVLLLVVSWTLAALGEEMVYRGYLQKLLTQLVGPSLPGVLITVGISSLLFGIAHTEQGLIGVVVTTLDALFFSWLKLKMDGNLWAAVLAHGFYNSVGVIIFFFTGPIYGLW</sequence>
<proteinExistence type="predicted"/>
<dbReference type="GO" id="GO:0080120">
    <property type="term" value="P:CAAX-box protein maturation"/>
    <property type="evidence" value="ECO:0007669"/>
    <property type="project" value="UniProtKB-ARBA"/>
</dbReference>
<keyword evidence="1" id="KW-1133">Transmembrane helix</keyword>
<evidence type="ECO:0000313" key="4">
    <source>
        <dbReference type="Proteomes" id="UP000050501"/>
    </source>
</evidence>
<keyword evidence="4" id="KW-1185">Reference proteome</keyword>
<feature type="transmembrane region" description="Helical" evidence="1">
    <location>
        <begin position="177"/>
        <end position="194"/>
    </location>
</feature>
<evidence type="ECO:0000256" key="1">
    <source>
        <dbReference type="SAM" id="Phobius"/>
    </source>
</evidence>
<dbReference type="AlphaFoldDB" id="A0A0P6Y223"/>
<feature type="transmembrane region" description="Helical" evidence="1">
    <location>
        <begin position="117"/>
        <end position="134"/>
    </location>
</feature>
<name>A0A0P6Y223_9CHLR</name>